<protein>
    <recommendedName>
        <fullName evidence="12">Gram-positive cocci surface proteins LPxTG domain-containing protein</fullName>
    </recommendedName>
</protein>
<evidence type="ECO:0000256" key="1">
    <source>
        <dbReference type="ARBA" id="ARBA00004479"/>
    </source>
</evidence>
<evidence type="ECO:0008006" key="12">
    <source>
        <dbReference type="Google" id="ProtNLM"/>
    </source>
</evidence>
<organism evidence="10 11">
    <name type="scientific">Amycolatopsis thermalba</name>
    <dbReference type="NCBI Taxonomy" id="944492"/>
    <lineage>
        <taxon>Bacteria</taxon>
        <taxon>Bacillati</taxon>
        <taxon>Actinomycetota</taxon>
        <taxon>Actinomycetes</taxon>
        <taxon>Pseudonocardiales</taxon>
        <taxon>Pseudonocardiaceae</taxon>
        <taxon>Amycolatopsis</taxon>
    </lineage>
</organism>
<feature type="region of interest" description="Disordered" evidence="7">
    <location>
        <begin position="144"/>
        <end position="204"/>
    </location>
</feature>
<feature type="chain" id="PRO_5047390193" description="Gram-positive cocci surface proteins LPxTG domain-containing protein" evidence="9">
    <location>
        <begin position="32"/>
        <end position="243"/>
    </location>
</feature>
<feature type="transmembrane region" description="Helical" evidence="8">
    <location>
        <begin position="217"/>
        <end position="237"/>
    </location>
</feature>
<keyword evidence="6" id="KW-0325">Glycoprotein</keyword>
<evidence type="ECO:0000256" key="4">
    <source>
        <dbReference type="ARBA" id="ARBA00022989"/>
    </source>
</evidence>
<keyword evidence="2 8" id="KW-0812">Transmembrane</keyword>
<reference evidence="10" key="1">
    <citation type="submission" date="2022-01" db="EMBL/GenBank/DDBJ databases">
        <title>PSI-footprinting approach for the identification of protein synthesis inhibitor producers.</title>
        <authorList>
            <person name="Handel F."/>
            <person name="Kulik A."/>
            <person name="Wex K.W."/>
            <person name="Berscheid A."/>
            <person name="Saur J.S."/>
            <person name="Winkler A."/>
            <person name="Wibberg D."/>
            <person name="Kalinowski J."/>
            <person name="Broetz-Oesterhelt H."/>
            <person name="Mast Y."/>
        </authorList>
    </citation>
    <scope>NUCLEOTIDE SEQUENCE</scope>
    <source>
        <strain evidence="10">KNN 49.3e</strain>
    </source>
</reference>
<evidence type="ECO:0000256" key="6">
    <source>
        <dbReference type="ARBA" id="ARBA00023180"/>
    </source>
</evidence>
<proteinExistence type="predicted"/>
<evidence type="ECO:0000313" key="11">
    <source>
        <dbReference type="Proteomes" id="UP000830158"/>
    </source>
</evidence>
<gene>
    <name evidence="10" type="ORF">L1857_21275</name>
</gene>
<evidence type="ECO:0000256" key="5">
    <source>
        <dbReference type="ARBA" id="ARBA00023136"/>
    </source>
</evidence>
<dbReference type="InterPro" id="IPR006311">
    <property type="entry name" value="TAT_signal"/>
</dbReference>
<accession>A0ABY4NYK4</accession>
<feature type="compositionally biased region" description="Low complexity" evidence="7">
    <location>
        <begin position="144"/>
        <end position="196"/>
    </location>
</feature>
<feature type="signal peptide" evidence="9">
    <location>
        <begin position="1"/>
        <end position="31"/>
    </location>
</feature>
<keyword evidence="4 8" id="KW-1133">Transmembrane helix</keyword>
<evidence type="ECO:0000256" key="3">
    <source>
        <dbReference type="ARBA" id="ARBA00022729"/>
    </source>
</evidence>
<dbReference type="PROSITE" id="PS51318">
    <property type="entry name" value="TAT"/>
    <property type="match status" value="1"/>
</dbReference>
<dbReference type="Pfam" id="PF05283">
    <property type="entry name" value="MGC-24"/>
    <property type="match status" value="1"/>
</dbReference>
<evidence type="ECO:0000313" key="10">
    <source>
        <dbReference type="EMBL" id="UQS25164.1"/>
    </source>
</evidence>
<dbReference type="Proteomes" id="UP000830158">
    <property type="component" value="Chromosome"/>
</dbReference>
<sequence>MTLIRRRSLRAAVAGALLATGFVLGTATAHAAAEDPRATRHDGNASTCAGAKLAGTTLTAPGDYTFTRGKLDDDQYLDIVSVSPDITVTGIVVKGGNAYNVYEPGKLGLSNTPPWTDLRAPATGKNDNIPQLSHWFVCGIGKTTTSTSTSAARTSTTTTAPATSTSAVSTSTPSRSTAGTTASSSPAGAAAVAATSETPKATARDASDLAHTGFDGGWLIGLGAALVLGGAALVFLVRARRKA</sequence>
<evidence type="ECO:0000256" key="7">
    <source>
        <dbReference type="SAM" id="MobiDB-lite"/>
    </source>
</evidence>
<comment type="subcellular location">
    <subcellularLocation>
        <location evidence="1">Membrane</location>
        <topology evidence="1">Single-pass type I membrane protein</topology>
    </subcellularLocation>
</comment>
<keyword evidence="11" id="KW-1185">Reference proteome</keyword>
<dbReference type="InterPro" id="IPR007947">
    <property type="entry name" value="CD164_MGC24"/>
</dbReference>
<keyword evidence="3 9" id="KW-0732">Signal</keyword>
<name>A0ABY4NYK4_9PSEU</name>
<evidence type="ECO:0000256" key="9">
    <source>
        <dbReference type="SAM" id="SignalP"/>
    </source>
</evidence>
<evidence type="ECO:0000256" key="2">
    <source>
        <dbReference type="ARBA" id="ARBA00022692"/>
    </source>
</evidence>
<dbReference type="EMBL" id="CP091196">
    <property type="protein sequence ID" value="UQS25164.1"/>
    <property type="molecule type" value="Genomic_DNA"/>
</dbReference>
<evidence type="ECO:0000256" key="8">
    <source>
        <dbReference type="SAM" id="Phobius"/>
    </source>
</evidence>
<dbReference type="RefSeq" id="WP_249466045.1">
    <property type="nucleotide sequence ID" value="NZ_CP091196.1"/>
</dbReference>
<keyword evidence="5 8" id="KW-0472">Membrane</keyword>